<dbReference type="GO" id="GO:0006325">
    <property type="term" value="P:chromatin organization"/>
    <property type="evidence" value="ECO:0007669"/>
    <property type="project" value="InterPro"/>
</dbReference>
<feature type="region of interest" description="Disordered" evidence="1">
    <location>
        <begin position="175"/>
        <end position="297"/>
    </location>
</feature>
<dbReference type="InterPro" id="IPR044198">
    <property type="entry name" value="DEK"/>
</dbReference>
<dbReference type="EMBL" id="AWUE01014273">
    <property type="protein sequence ID" value="OMP04236.1"/>
    <property type="molecule type" value="Genomic_DNA"/>
</dbReference>
<dbReference type="Proteomes" id="UP000187203">
    <property type="component" value="Unassembled WGS sequence"/>
</dbReference>
<evidence type="ECO:0008006" key="4">
    <source>
        <dbReference type="Google" id="ProtNLM"/>
    </source>
</evidence>
<evidence type="ECO:0000256" key="1">
    <source>
        <dbReference type="SAM" id="MobiDB-lite"/>
    </source>
</evidence>
<feature type="compositionally biased region" description="Basic and acidic residues" evidence="1">
    <location>
        <begin position="43"/>
        <end position="60"/>
    </location>
</feature>
<feature type="compositionally biased region" description="Acidic residues" evidence="1">
    <location>
        <begin position="395"/>
        <end position="407"/>
    </location>
</feature>
<feature type="compositionally biased region" description="Basic and acidic residues" evidence="1">
    <location>
        <begin position="1"/>
        <end position="10"/>
    </location>
</feature>
<dbReference type="Gene3D" id="1.10.10.60">
    <property type="entry name" value="Homeodomain-like"/>
    <property type="match status" value="1"/>
</dbReference>
<feature type="compositionally biased region" description="Basic and acidic residues" evidence="1">
    <location>
        <begin position="242"/>
        <end position="252"/>
    </location>
</feature>
<dbReference type="OrthoDB" id="370884at2759"/>
<proteinExistence type="predicted"/>
<feature type="region of interest" description="Disordered" evidence="1">
    <location>
        <begin position="1"/>
        <end position="75"/>
    </location>
</feature>
<dbReference type="AlphaFoldDB" id="A0A1R3KB01"/>
<sequence length="419" mass="46415">MGEEETKTEAPEPVANGTSLPEKCESKGSKGSKKRGKVQNAGEKVKGKAKKAEEKKEPEQRTPLTNRPVRERKSVERLVATVDKEASKELQIEKGRGTPLKDIPNVAFKLSRRKTEDTFRLLHTILFGRRGKAVQIKSNISRFSGFVWHENEEDMVSKLIDFLVAPHATTTVLLAEKEKEKSSNKSKKRKRVTKSGTTSKRSAKASSGKKESAGKAKPKKVTVPKKSSAPQKRTPKASSKSSKADDDSDKSPKVSSRKKTEKAAKEKSSTPAKSASKEKAGKKVAKGKDKAKEEKLKPTDHELRDAICEILKVVDFNTVRSALDTHSGCFDFWTLPLQCFLFLAPRHYFGCELESQATFTDILKQLARQFDTDLTPRKASIKLMIQEELTKLADEADDEDGEGDAEKDDTQSAGQEVEA</sequence>
<feature type="compositionally biased region" description="Basic residues" evidence="1">
    <location>
        <begin position="184"/>
        <end position="193"/>
    </location>
</feature>
<feature type="compositionally biased region" description="Low complexity" evidence="1">
    <location>
        <begin position="194"/>
        <end position="206"/>
    </location>
</feature>
<dbReference type="GO" id="GO:0005634">
    <property type="term" value="C:nucleus"/>
    <property type="evidence" value="ECO:0007669"/>
    <property type="project" value="TreeGrafter"/>
</dbReference>
<evidence type="ECO:0000313" key="2">
    <source>
        <dbReference type="EMBL" id="OMP04236.1"/>
    </source>
</evidence>
<dbReference type="STRING" id="93759.A0A1R3KB01"/>
<dbReference type="PANTHER" id="PTHR13468:SF22">
    <property type="entry name" value="DEK DOMAIN-CONTAINING CHROMATIN-ASSOCIATED PROTEIN 3"/>
    <property type="match status" value="1"/>
</dbReference>
<protein>
    <recommendedName>
        <fullName evidence="4">DEK C-terminal domain-containing protein</fullName>
    </recommendedName>
</protein>
<reference evidence="3" key="1">
    <citation type="submission" date="2013-09" db="EMBL/GenBank/DDBJ databases">
        <title>Corchorus olitorius genome sequencing.</title>
        <authorList>
            <person name="Alam M."/>
            <person name="Haque M.S."/>
            <person name="Islam M.S."/>
            <person name="Emdad E.M."/>
            <person name="Islam M.M."/>
            <person name="Ahmed B."/>
            <person name="Halim A."/>
            <person name="Hossen Q.M.M."/>
            <person name="Hossain M.Z."/>
            <person name="Ahmed R."/>
            <person name="Khan M.M."/>
            <person name="Islam R."/>
            <person name="Rashid M.M."/>
            <person name="Khan S.A."/>
            <person name="Rahman M.S."/>
            <person name="Alam M."/>
            <person name="Yahiya A.S."/>
            <person name="Khan M.S."/>
            <person name="Azam M.S."/>
            <person name="Haque T."/>
            <person name="Lashkar M.Z.H."/>
            <person name="Akhand A.I."/>
            <person name="Morshed G."/>
            <person name="Roy S."/>
            <person name="Uddin K.S."/>
            <person name="Rabeya T."/>
            <person name="Hossain A.S."/>
            <person name="Chowdhury A."/>
            <person name="Snigdha A.R."/>
            <person name="Mortoza M.S."/>
            <person name="Matin S.A."/>
            <person name="Hoque S.M.E."/>
            <person name="Islam M.K."/>
            <person name="Roy D.K."/>
            <person name="Haider R."/>
            <person name="Moosa M.M."/>
            <person name="Elias S.M."/>
            <person name="Hasan A.M."/>
            <person name="Jahan S."/>
            <person name="Shafiuddin M."/>
            <person name="Mahmood N."/>
            <person name="Shommy N.S."/>
        </authorList>
    </citation>
    <scope>NUCLEOTIDE SEQUENCE [LARGE SCALE GENOMIC DNA]</scope>
    <source>
        <strain evidence="3">cv. O-4</strain>
    </source>
</reference>
<dbReference type="PANTHER" id="PTHR13468">
    <property type="entry name" value="DEK PROTEIN"/>
    <property type="match status" value="1"/>
</dbReference>
<organism evidence="2 3">
    <name type="scientific">Corchorus olitorius</name>
    <dbReference type="NCBI Taxonomy" id="93759"/>
    <lineage>
        <taxon>Eukaryota</taxon>
        <taxon>Viridiplantae</taxon>
        <taxon>Streptophyta</taxon>
        <taxon>Embryophyta</taxon>
        <taxon>Tracheophyta</taxon>
        <taxon>Spermatophyta</taxon>
        <taxon>Magnoliopsida</taxon>
        <taxon>eudicotyledons</taxon>
        <taxon>Gunneridae</taxon>
        <taxon>Pentapetalae</taxon>
        <taxon>rosids</taxon>
        <taxon>malvids</taxon>
        <taxon>Malvales</taxon>
        <taxon>Malvaceae</taxon>
        <taxon>Grewioideae</taxon>
        <taxon>Apeibeae</taxon>
        <taxon>Corchorus</taxon>
    </lineage>
</organism>
<comment type="caution">
    <text evidence="2">The sequence shown here is derived from an EMBL/GenBank/DDBJ whole genome shotgun (WGS) entry which is preliminary data.</text>
</comment>
<gene>
    <name evidence="2" type="ORF">COLO4_09822</name>
</gene>
<dbReference type="GO" id="GO:0003677">
    <property type="term" value="F:DNA binding"/>
    <property type="evidence" value="ECO:0007669"/>
    <property type="project" value="InterPro"/>
</dbReference>
<accession>A0A1R3KB01</accession>
<feature type="region of interest" description="Disordered" evidence="1">
    <location>
        <begin position="392"/>
        <end position="419"/>
    </location>
</feature>
<dbReference type="GO" id="GO:0042393">
    <property type="term" value="F:histone binding"/>
    <property type="evidence" value="ECO:0007669"/>
    <property type="project" value="TreeGrafter"/>
</dbReference>
<keyword evidence="3" id="KW-1185">Reference proteome</keyword>
<dbReference type="SUPFAM" id="SSF109715">
    <property type="entry name" value="DEK C-terminal domain"/>
    <property type="match status" value="1"/>
</dbReference>
<feature type="compositionally biased region" description="Basic and acidic residues" evidence="1">
    <location>
        <begin position="275"/>
        <end position="297"/>
    </location>
</feature>
<evidence type="ECO:0000313" key="3">
    <source>
        <dbReference type="Proteomes" id="UP000187203"/>
    </source>
</evidence>
<dbReference type="GO" id="GO:2000779">
    <property type="term" value="P:regulation of double-strand break repair"/>
    <property type="evidence" value="ECO:0007669"/>
    <property type="project" value="TreeGrafter"/>
</dbReference>
<name>A0A1R3KB01_9ROSI</name>